<dbReference type="InterPro" id="IPR036322">
    <property type="entry name" value="WD40_repeat_dom_sf"/>
</dbReference>
<dbReference type="GO" id="GO:0006606">
    <property type="term" value="P:protein import into nucleus"/>
    <property type="evidence" value="ECO:0007669"/>
    <property type="project" value="TreeGrafter"/>
</dbReference>
<evidence type="ECO:0000256" key="2">
    <source>
        <dbReference type="ARBA" id="ARBA00010102"/>
    </source>
</evidence>
<dbReference type="AlphaFoldDB" id="A0AAD5XJG8"/>
<dbReference type="PANTHER" id="PTHR11024">
    <property type="entry name" value="NUCLEAR PORE COMPLEX PROTEIN SEC13 / SEH1 FAMILY MEMBER"/>
    <property type="match status" value="1"/>
</dbReference>
<dbReference type="InterPro" id="IPR037363">
    <property type="entry name" value="Sec13/Seh1_fam"/>
</dbReference>
<evidence type="ECO:0000256" key="5">
    <source>
        <dbReference type="ARBA" id="ARBA00022737"/>
    </source>
</evidence>
<keyword evidence="8" id="KW-0811">Translocation</keyword>
<dbReference type="GO" id="GO:0031080">
    <property type="term" value="C:nuclear pore outer ring"/>
    <property type="evidence" value="ECO:0007669"/>
    <property type="project" value="TreeGrafter"/>
</dbReference>
<keyword evidence="4 11" id="KW-0853">WD repeat</keyword>
<keyword evidence="6" id="KW-0509">mRNA transport</keyword>
<dbReference type="GO" id="GO:0090114">
    <property type="term" value="P:COPII-coated vesicle budding"/>
    <property type="evidence" value="ECO:0007669"/>
    <property type="project" value="TreeGrafter"/>
</dbReference>
<dbReference type="SMART" id="SM00320">
    <property type="entry name" value="WD40"/>
    <property type="match status" value="6"/>
</dbReference>
<feature type="repeat" description="WD" evidence="11">
    <location>
        <begin position="223"/>
        <end position="258"/>
    </location>
</feature>
<name>A0AAD5XJG8_9FUNG</name>
<keyword evidence="5" id="KW-0677">Repeat</keyword>
<dbReference type="SUPFAM" id="SSF50978">
    <property type="entry name" value="WD40 repeat-like"/>
    <property type="match status" value="1"/>
</dbReference>
<evidence type="ECO:0000256" key="7">
    <source>
        <dbReference type="ARBA" id="ARBA00022927"/>
    </source>
</evidence>
<keyword evidence="9" id="KW-0906">Nuclear pore complex</keyword>
<comment type="subcellular location">
    <subcellularLocation>
        <location evidence="1">Nucleus</location>
        <location evidence="1">Nuclear pore complex</location>
    </subcellularLocation>
</comment>
<evidence type="ECO:0000256" key="1">
    <source>
        <dbReference type="ARBA" id="ARBA00004567"/>
    </source>
</evidence>
<dbReference type="PROSITE" id="PS50294">
    <property type="entry name" value="WD_REPEATS_REGION"/>
    <property type="match status" value="1"/>
</dbReference>
<dbReference type="GO" id="GO:0051028">
    <property type="term" value="P:mRNA transport"/>
    <property type="evidence" value="ECO:0007669"/>
    <property type="project" value="UniProtKB-KW"/>
</dbReference>
<dbReference type="GO" id="GO:0030127">
    <property type="term" value="C:COPII vesicle coat"/>
    <property type="evidence" value="ECO:0007669"/>
    <property type="project" value="TreeGrafter"/>
</dbReference>
<comment type="similarity">
    <text evidence="2">Belongs to the WD repeat SEC13 family.</text>
</comment>
<reference evidence="12" key="1">
    <citation type="submission" date="2020-05" db="EMBL/GenBank/DDBJ databases">
        <title>Phylogenomic resolution of chytrid fungi.</title>
        <authorList>
            <person name="Stajich J.E."/>
            <person name="Amses K."/>
            <person name="Simmons R."/>
            <person name="Seto K."/>
            <person name="Myers J."/>
            <person name="Bonds A."/>
            <person name="Quandt C.A."/>
            <person name="Barry K."/>
            <person name="Liu P."/>
            <person name="Grigoriev I."/>
            <person name="Longcore J.E."/>
            <person name="James T.Y."/>
        </authorList>
    </citation>
    <scope>NUCLEOTIDE SEQUENCE</scope>
    <source>
        <strain evidence="12">JEL0513</strain>
    </source>
</reference>
<accession>A0AAD5XJG8</accession>
<dbReference type="GO" id="GO:0032008">
    <property type="term" value="P:positive regulation of TOR signaling"/>
    <property type="evidence" value="ECO:0007669"/>
    <property type="project" value="TreeGrafter"/>
</dbReference>
<proteinExistence type="inferred from homology"/>
<evidence type="ECO:0000256" key="3">
    <source>
        <dbReference type="ARBA" id="ARBA00022448"/>
    </source>
</evidence>
<dbReference type="GO" id="GO:0005198">
    <property type="term" value="F:structural molecule activity"/>
    <property type="evidence" value="ECO:0007669"/>
    <property type="project" value="InterPro"/>
</dbReference>
<evidence type="ECO:0000256" key="4">
    <source>
        <dbReference type="ARBA" id="ARBA00022574"/>
    </source>
</evidence>
<dbReference type="Gene3D" id="2.130.10.10">
    <property type="entry name" value="YVTN repeat-like/Quinoprotein amine dehydrogenase"/>
    <property type="match status" value="1"/>
</dbReference>
<evidence type="ECO:0000256" key="6">
    <source>
        <dbReference type="ARBA" id="ARBA00022816"/>
    </source>
</evidence>
<dbReference type="EMBL" id="JADGJH010000456">
    <property type="protein sequence ID" value="KAJ3128617.1"/>
    <property type="molecule type" value="Genomic_DNA"/>
</dbReference>
<organism evidence="12 13">
    <name type="scientific">Physocladia obscura</name>
    <dbReference type="NCBI Taxonomy" id="109957"/>
    <lineage>
        <taxon>Eukaryota</taxon>
        <taxon>Fungi</taxon>
        <taxon>Fungi incertae sedis</taxon>
        <taxon>Chytridiomycota</taxon>
        <taxon>Chytridiomycota incertae sedis</taxon>
        <taxon>Chytridiomycetes</taxon>
        <taxon>Chytridiales</taxon>
        <taxon>Chytriomycetaceae</taxon>
        <taxon>Physocladia</taxon>
    </lineage>
</organism>
<evidence type="ECO:0000313" key="12">
    <source>
        <dbReference type="EMBL" id="KAJ3128617.1"/>
    </source>
</evidence>
<dbReference type="FunFam" id="2.130.10.10:FF:000017">
    <property type="entry name" value="SEC13 homolog (S. cerevisiae)"/>
    <property type="match status" value="1"/>
</dbReference>
<evidence type="ECO:0000313" key="13">
    <source>
        <dbReference type="Proteomes" id="UP001211907"/>
    </source>
</evidence>
<dbReference type="Proteomes" id="UP001211907">
    <property type="component" value="Unassembled WGS sequence"/>
</dbReference>
<evidence type="ECO:0000256" key="8">
    <source>
        <dbReference type="ARBA" id="ARBA00023010"/>
    </source>
</evidence>
<evidence type="ECO:0000256" key="11">
    <source>
        <dbReference type="PROSITE-ProRule" id="PRU00221"/>
    </source>
</evidence>
<sequence>MATAVSAAASTDTPAVNSFDTHHEDIIHDAQLDYYGRKLATSSSDSTVKIFEVDNDSHRLVDTLKGHNGPVWQVAWAHPKFGAVLASCSYDAKVLIWREYNGVWSKVTDHHVHSSSGNNTIVNSVSWAPHEYGLILACASSDGTISVITCKEDTTWESQTFVGHALGVNSISWSPSAVTSSLLSSAQQNNAQNPKRLVSGGCDNSVKIWRQDENGAWKEEASLLGHTDWVRDVSWAPSVGLTTSYIASCSQDRKVLIWTKEASASPSGPAQWKSKPLKADLFGDVVWRVSWSHAGNILAVSCGDNKVTMWKENLEGDFDLIGEANEGM</sequence>
<feature type="repeat" description="WD" evidence="11">
    <location>
        <begin position="64"/>
        <end position="97"/>
    </location>
</feature>
<protein>
    <submittedName>
        <fullName evidence="12">GTPase-activating protein S13</fullName>
    </submittedName>
</protein>
<keyword evidence="10" id="KW-0539">Nucleus</keyword>
<dbReference type="PANTHER" id="PTHR11024:SF2">
    <property type="entry name" value="PROTEIN SEC13 HOMOLOG"/>
    <property type="match status" value="1"/>
</dbReference>
<dbReference type="GO" id="GO:0032527">
    <property type="term" value="P:protein exit from endoplasmic reticulum"/>
    <property type="evidence" value="ECO:0007669"/>
    <property type="project" value="TreeGrafter"/>
</dbReference>
<dbReference type="InterPro" id="IPR015943">
    <property type="entry name" value="WD40/YVTN_repeat-like_dom_sf"/>
</dbReference>
<evidence type="ECO:0000256" key="9">
    <source>
        <dbReference type="ARBA" id="ARBA00023132"/>
    </source>
</evidence>
<keyword evidence="13" id="KW-1185">Reference proteome</keyword>
<dbReference type="PROSITE" id="PS50082">
    <property type="entry name" value="WD_REPEATS_2"/>
    <property type="match status" value="2"/>
</dbReference>
<gene>
    <name evidence="12" type="primary">SEC13_1</name>
    <name evidence="12" type="ORF">HK100_009078</name>
</gene>
<comment type="caution">
    <text evidence="12">The sequence shown here is derived from an EMBL/GenBank/DDBJ whole genome shotgun (WGS) entry which is preliminary data.</text>
</comment>
<evidence type="ECO:0000256" key="10">
    <source>
        <dbReference type="ARBA" id="ARBA00023242"/>
    </source>
</evidence>
<dbReference type="InterPro" id="IPR001680">
    <property type="entry name" value="WD40_rpt"/>
</dbReference>
<keyword evidence="3" id="KW-0813">Transport</keyword>
<keyword evidence="7" id="KW-0653">Protein transport</keyword>
<dbReference type="Pfam" id="PF00400">
    <property type="entry name" value="WD40"/>
    <property type="match status" value="6"/>
</dbReference>